<proteinExistence type="predicted"/>
<sequence length="133" mass="14547">MSDGITRQELSEELKTSIAMGSIVEKGSNDNGVYVKYADGTMSCYIKNLEIIGADNVYAQNYWTFPAIFTYIPVVIPVATIKQINGAGKSTTLHSLYVVNLSQSGGNVRVVEGGIFDDKTLYRVSCHAIGEWK</sequence>
<accession>A0AAE3HCH1</accession>
<protein>
    <submittedName>
        <fullName evidence="1">Uncharacterized protein</fullName>
    </submittedName>
</protein>
<keyword evidence="2" id="KW-1185">Reference proteome</keyword>
<gene>
    <name evidence="1" type="ORF">NSA47_02315</name>
</gene>
<evidence type="ECO:0000313" key="1">
    <source>
        <dbReference type="EMBL" id="MCR1897822.1"/>
    </source>
</evidence>
<evidence type="ECO:0000313" key="2">
    <source>
        <dbReference type="Proteomes" id="UP001205748"/>
    </source>
</evidence>
<organism evidence="1 2">
    <name type="scientific">Irregularibacter muris</name>
    <dbReference type="NCBI Taxonomy" id="1796619"/>
    <lineage>
        <taxon>Bacteria</taxon>
        <taxon>Bacillati</taxon>
        <taxon>Bacillota</taxon>
        <taxon>Clostridia</taxon>
        <taxon>Eubacteriales</taxon>
        <taxon>Eubacteriaceae</taxon>
        <taxon>Irregularibacter</taxon>
    </lineage>
</organism>
<reference evidence="1" key="1">
    <citation type="submission" date="2022-07" db="EMBL/GenBank/DDBJ databases">
        <title>Enhanced cultured diversity of the mouse gut microbiota enables custom-made synthetic communities.</title>
        <authorList>
            <person name="Afrizal A."/>
        </authorList>
    </citation>
    <scope>NUCLEOTIDE SEQUENCE</scope>
    <source>
        <strain evidence="1">DSM 28593</strain>
    </source>
</reference>
<comment type="caution">
    <text evidence="1">The sequence shown here is derived from an EMBL/GenBank/DDBJ whole genome shotgun (WGS) entry which is preliminary data.</text>
</comment>
<dbReference type="Proteomes" id="UP001205748">
    <property type="component" value="Unassembled WGS sequence"/>
</dbReference>
<dbReference type="RefSeq" id="WP_257529271.1">
    <property type="nucleotide sequence ID" value="NZ_JANKAS010000002.1"/>
</dbReference>
<dbReference type="EMBL" id="JANKAS010000002">
    <property type="protein sequence ID" value="MCR1897822.1"/>
    <property type="molecule type" value="Genomic_DNA"/>
</dbReference>
<name>A0AAE3HCH1_9FIRM</name>
<dbReference type="AlphaFoldDB" id="A0AAE3HCH1"/>